<feature type="compositionally biased region" description="Acidic residues" evidence="1">
    <location>
        <begin position="406"/>
        <end position="417"/>
    </location>
</feature>
<evidence type="ECO:0000313" key="2">
    <source>
        <dbReference type="EMBL" id="OIT20723.1"/>
    </source>
</evidence>
<protein>
    <submittedName>
        <fullName evidence="2">Uncharacterized protein</fullName>
    </submittedName>
</protein>
<feature type="region of interest" description="Disordered" evidence="1">
    <location>
        <begin position="394"/>
        <end position="481"/>
    </location>
</feature>
<proteinExistence type="predicted"/>
<feature type="compositionally biased region" description="Basic and acidic residues" evidence="1">
    <location>
        <begin position="46"/>
        <end position="65"/>
    </location>
</feature>
<dbReference type="Gramene" id="OIT20723">
    <property type="protein sequence ID" value="OIT20723"/>
    <property type="gene ID" value="A4A49_41884"/>
</dbReference>
<accession>A0A1J6KD26</accession>
<evidence type="ECO:0000256" key="1">
    <source>
        <dbReference type="SAM" id="MobiDB-lite"/>
    </source>
</evidence>
<comment type="caution">
    <text evidence="2">The sequence shown here is derived from an EMBL/GenBank/DDBJ whole genome shotgun (WGS) entry which is preliminary data.</text>
</comment>
<organism evidence="2 3">
    <name type="scientific">Nicotiana attenuata</name>
    <name type="common">Coyote tobacco</name>
    <dbReference type="NCBI Taxonomy" id="49451"/>
    <lineage>
        <taxon>Eukaryota</taxon>
        <taxon>Viridiplantae</taxon>
        <taxon>Streptophyta</taxon>
        <taxon>Embryophyta</taxon>
        <taxon>Tracheophyta</taxon>
        <taxon>Spermatophyta</taxon>
        <taxon>Magnoliopsida</taxon>
        <taxon>eudicotyledons</taxon>
        <taxon>Gunneridae</taxon>
        <taxon>Pentapetalae</taxon>
        <taxon>asterids</taxon>
        <taxon>lamiids</taxon>
        <taxon>Solanales</taxon>
        <taxon>Solanaceae</taxon>
        <taxon>Nicotianoideae</taxon>
        <taxon>Nicotianeae</taxon>
        <taxon>Nicotiana</taxon>
    </lineage>
</organism>
<name>A0A1J6KD26_NICAT</name>
<dbReference type="EMBL" id="MJEQ01004973">
    <property type="protein sequence ID" value="OIT20723.1"/>
    <property type="molecule type" value="Genomic_DNA"/>
</dbReference>
<keyword evidence="3" id="KW-1185">Reference proteome</keyword>
<reference evidence="2" key="1">
    <citation type="submission" date="2016-11" db="EMBL/GenBank/DDBJ databases">
        <title>The genome of Nicotiana attenuata.</title>
        <authorList>
            <person name="Xu S."/>
            <person name="Brockmoeller T."/>
            <person name="Gaquerel E."/>
            <person name="Navarro A."/>
            <person name="Kuhl H."/>
            <person name="Gase K."/>
            <person name="Ling Z."/>
            <person name="Zhou W."/>
            <person name="Kreitzer C."/>
            <person name="Stanke M."/>
            <person name="Tang H."/>
            <person name="Lyons E."/>
            <person name="Pandey P."/>
            <person name="Pandey S.P."/>
            <person name="Timmermann B."/>
            <person name="Baldwin I.T."/>
        </authorList>
    </citation>
    <scope>NUCLEOTIDE SEQUENCE [LARGE SCALE GENOMIC DNA]</scope>
    <source>
        <strain evidence="2">UT</strain>
    </source>
</reference>
<gene>
    <name evidence="2" type="ORF">A4A49_41884</name>
</gene>
<evidence type="ECO:0000313" key="3">
    <source>
        <dbReference type="Proteomes" id="UP000187609"/>
    </source>
</evidence>
<dbReference type="AlphaFoldDB" id="A0A1J6KD26"/>
<feature type="region of interest" description="Disordered" evidence="1">
    <location>
        <begin position="19"/>
        <end position="65"/>
    </location>
</feature>
<feature type="compositionally biased region" description="Polar residues" evidence="1">
    <location>
        <begin position="427"/>
        <end position="445"/>
    </location>
</feature>
<feature type="compositionally biased region" description="Polar residues" evidence="1">
    <location>
        <begin position="20"/>
        <end position="41"/>
    </location>
</feature>
<sequence>MVDGAPIRASHALVADATKENTNSSPTLIGTAGDEQTTNITGMPVGRRDAEAGVPRGVDKQDATGDRTTIENIAVGHLRVEADTKGTGQKFEALATAVAIPIEAEQIFEKKKEVVNASLEATTAGNATGVNAPLGVGTTVRGVVNVHDRTNVMIAEEKPAGSKPAAVKNVSHVLEGEKQAAKGPGFDHVQARIPSAAGHINTRQDGAKGDDQVQNLPEKDWTMVSSKKGTPNKNKVQQVEQISRNNSNPFAALANVNDDDGKIAGENLQLVECNNAQNLDQNSCSTPAALNLTPLGAQILENMNPTHAFTGNLAPIPLAQHYKAEVNNATVYKVGLNTSNQDIPSNDASSFSEESVHPTRSREALSMMSSASKMLTKNVETNEAIVQNFHELEEADMSKSKSWADQVEEEEGNEADSADSYREIVKKNTSSASAQINRTPKSNVSTERKQKFQQLQHTEIGKVHNVLTQKSGQQQRRPNSQ</sequence>
<feature type="compositionally biased region" description="Polar residues" evidence="1">
    <location>
        <begin position="466"/>
        <end position="481"/>
    </location>
</feature>
<dbReference type="Proteomes" id="UP000187609">
    <property type="component" value="Unassembled WGS sequence"/>
</dbReference>